<evidence type="ECO:0000256" key="5">
    <source>
        <dbReference type="SAM" id="MobiDB-lite"/>
    </source>
</evidence>
<dbReference type="EMBL" id="KQ257456">
    <property type="protein sequence ID" value="KND00439.1"/>
    <property type="molecule type" value="Genomic_DNA"/>
</dbReference>
<comment type="function">
    <text evidence="4">Component of the eukaryotic translation initiation factor 3 (eIF-3) complex, which is involved in protein synthesis of a specialized repertoire of mRNAs and, together with other initiation factors, stimulates binding of mRNA and methionyl-tRNAi to the 40S ribosome. The eIF-3 complex specifically targets and initiates translation of a subset of mRNAs involved in cell proliferation.</text>
</comment>
<organism evidence="6 7">
    <name type="scientific">Spizellomyces punctatus (strain DAOM BR117)</name>
    <dbReference type="NCBI Taxonomy" id="645134"/>
    <lineage>
        <taxon>Eukaryota</taxon>
        <taxon>Fungi</taxon>
        <taxon>Fungi incertae sedis</taxon>
        <taxon>Chytridiomycota</taxon>
        <taxon>Chytridiomycota incertae sedis</taxon>
        <taxon>Chytridiomycetes</taxon>
        <taxon>Spizellomycetales</taxon>
        <taxon>Spizellomycetaceae</taxon>
        <taxon>Spizellomyces</taxon>
    </lineage>
</organism>
<gene>
    <name evidence="4" type="primary">HCR1</name>
    <name evidence="6" type="ORF">SPPG_04758</name>
</gene>
<feature type="compositionally biased region" description="Basic residues" evidence="5">
    <location>
        <begin position="212"/>
        <end position="221"/>
    </location>
</feature>
<comment type="subcellular location">
    <subcellularLocation>
        <location evidence="4">Cytoplasm</location>
    </subcellularLocation>
</comment>
<comment type="subunit">
    <text evidence="4">Component of the eukaryotic translation initiation factor 3 (eIF-3) complex.</text>
</comment>
<keyword evidence="1 4" id="KW-0963">Cytoplasm</keyword>
<dbReference type="InParanoid" id="A0A0L0HHZ2"/>
<dbReference type="VEuPathDB" id="FungiDB:SPPG_04758"/>
<dbReference type="PANTHER" id="PTHR21681">
    <property type="entry name" value="EUKARYOTIC TRANSLATION INITIATION FACTOR 3 SUBUNIT J"/>
    <property type="match status" value="1"/>
</dbReference>
<protein>
    <recommendedName>
        <fullName evidence="4">Eukaryotic translation initiation factor 3 subunit J</fullName>
        <shortName evidence="4">eIF3j</shortName>
    </recommendedName>
    <alternativeName>
        <fullName evidence="4">Eukaryotic translation initiation factor 3 30 kDa subunit homolog</fullName>
        <shortName evidence="4">eIF-3 30 kDa subunit homolog</shortName>
    </alternativeName>
</protein>
<evidence type="ECO:0000256" key="2">
    <source>
        <dbReference type="ARBA" id="ARBA00022540"/>
    </source>
</evidence>
<dbReference type="InterPro" id="IPR023194">
    <property type="entry name" value="eIF3-like_dom_sf"/>
</dbReference>
<evidence type="ECO:0000256" key="3">
    <source>
        <dbReference type="ARBA" id="ARBA00022917"/>
    </source>
</evidence>
<dbReference type="STRING" id="645134.A0A0L0HHZ2"/>
<dbReference type="Pfam" id="PF08597">
    <property type="entry name" value="eIF3_subunit"/>
    <property type="match status" value="1"/>
</dbReference>
<name>A0A0L0HHZ2_SPIPD</name>
<feature type="region of interest" description="Disordered" evidence="5">
    <location>
        <begin position="1"/>
        <end position="106"/>
    </location>
</feature>
<sequence>MSDWEAEDQEFAIPSIPVLNKGAWDDEDVEEEDEVKASWEDSDEDEPKKEESKPVVAAPVKKKKSLTQKLAEKKAEEERKKAELAAKRAENNAEQDNEETPEERKARLQRAVLDSDLENAKDLFGGIAAPTSDTSTSKIETMNPNSRAEFDDYVKACMEKFSAFDKKPHYSYFVETLIRDLLVPLNVDDTRRISSSITAMINEKQKAQKEVGKKKKGKKATLKTTPSGDMDTTNYDDVYDEFEDFM</sequence>
<dbReference type="Gene3D" id="1.10.246.60">
    <property type="entry name" value="Eukaryotic translation initiation factor 3 like domains"/>
    <property type="match status" value="1"/>
</dbReference>
<dbReference type="GO" id="GO:0003743">
    <property type="term" value="F:translation initiation factor activity"/>
    <property type="evidence" value="ECO:0007669"/>
    <property type="project" value="UniProtKB-UniRule"/>
</dbReference>
<comment type="similarity">
    <text evidence="4">Belongs to the eIF-3 subunit J family.</text>
</comment>
<evidence type="ECO:0000313" key="6">
    <source>
        <dbReference type="EMBL" id="KND00439.1"/>
    </source>
</evidence>
<dbReference type="eggNOG" id="KOG4813">
    <property type="taxonomic scope" value="Eukaryota"/>
</dbReference>
<dbReference type="AlphaFoldDB" id="A0A0L0HHZ2"/>
<dbReference type="GO" id="GO:0001732">
    <property type="term" value="P:formation of cytoplasmic translation initiation complex"/>
    <property type="evidence" value="ECO:0007669"/>
    <property type="project" value="UniProtKB-UniRule"/>
</dbReference>
<dbReference type="GO" id="GO:0033290">
    <property type="term" value="C:eukaryotic 48S preinitiation complex"/>
    <property type="evidence" value="ECO:0007669"/>
    <property type="project" value="UniProtKB-UniRule"/>
</dbReference>
<feature type="region of interest" description="Disordered" evidence="5">
    <location>
        <begin position="207"/>
        <end position="227"/>
    </location>
</feature>
<reference evidence="6 7" key="1">
    <citation type="submission" date="2009-08" db="EMBL/GenBank/DDBJ databases">
        <title>The Genome Sequence of Spizellomyces punctatus strain DAOM BR117.</title>
        <authorList>
            <consortium name="The Broad Institute Genome Sequencing Platform"/>
            <person name="Russ C."/>
            <person name="Cuomo C."/>
            <person name="Shea T."/>
            <person name="Young S.K."/>
            <person name="Zeng Q."/>
            <person name="Koehrsen M."/>
            <person name="Haas B."/>
            <person name="Borodovsky M."/>
            <person name="Guigo R."/>
            <person name="Alvarado L."/>
            <person name="Berlin A."/>
            <person name="Bochicchio J."/>
            <person name="Borenstein D."/>
            <person name="Chapman S."/>
            <person name="Chen Z."/>
            <person name="Engels R."/>
            <person name="Freedman E."/>
            <person name="Gellesch M."/>
            <person name="Goldberg J."/>
            <person name="Griggs A."/>
            <person name="Gujja S."/>
            <person name="Heiman D."/>
            <person name="Hepburn T."/>
            <person name="Howarth C."/>
            <person name="Jen D."/>
            <person name="Larson L."/>
            <person name="Lewis B."/>
            <person name="Mehta T."/>
            <person name="Park D."/>
            <person name="Pearson M."/>
            <person name="Roberts A."/>
            <person name="Saif S."/>
            <person name="Shenoy N."/>
            <person name="Sisk P."/>
            <person name="Stolte C."/>
            <person name="Sykes S."/>
            <person name="Thomson T."/>
            <person name="Walk T."/>
            <person name="White J."/>
            <person name="Yandava C."/>
            <person name="Burger G."/>
            <person name="Gray M.W."/>
            <person name="Holland P.W.H."/>
            <person name="King N."/>
            <person name="Lang F.B.F."/>
            <person name="Roger A.J."/>
            <person name="Ruiz-Trillo I."/>
            <person name="Lander E."/>
            <person name="Nusbaum C."/>
        </authorList>
    </citation>
    <scope>NUCLEOTIDE SEQUENCE [LARGE SCALE GENOMIC DNA]</scope>
    <source>
        <strain evidence="6 7">DAOM BR117</strain>
    </source>
</reference>
<dbReference type="GeneID" id="27688189"/>
<feature type="compositionally biased region" description="Basic and acidic residues" evidence="5">
    <location>
        <begin position="70"/>
        <end position="91"/>
    </location>
</feature>
<evidence type="ECO:0000256" key="4">
    <source>
        <dbReference type="HAMAP-Rule" id="MF_03009"/>
    </source>
</evidence>
<evidence type="ECO:0000313" key="7">
    <source>
        <dbReference type="Proteomes" id="UP000053201"/>
    </source>
</evidence>
<dbReference type="FunCoup" id="A0A0L0HHZ2">
    <property type="interactions" value="53"/>
</dbReference>
<dbReference type="InterPro" id="IPR013906">
    <property type="entry name" value="eIF3j"/>
</dbReference>
<keyword evidence="2 4" id="KW-0396">Initiation factor</keyword>
<feature type="compositionally biased region" description="Acidic residues" evidence="5">
    <location>
        <begin position="25"/>
        <end position="45"/>
    </location>
</feature>
<dbReference type="Proteomes" id="UP000053201">
    <property type="component" value="Unassembled WGS sequence"/>
</dbReference>
<dbReference type="OrthoDB" id="20381at2759"/>
<accession>A0A0L0HHZ2</accession>
<dbReference type="GO" id="GO:0016282">
    <property type="term" value="C:eukaryotic 43S preinitiation complex"/>
    <property type="evidence" value="ECO:0007669"/>
    <property type="project" value="UniProtKB-UniRule"/>
</dbReference>
<feature type="compositionally biased region" description="Acidic residues" evidence="5">
    <location>
        <begin position="1"/>
        <end position="10"/>
    </location>
</feature>
<dbReference type="RefSeq" id="XP_016608478.1">
    <property type="nucleotide sequence ID" value="XM_016752991.1"/>
</dbReference>
<dbReference type="HAMAP" id="MF_03009">
    <property type="entry name" value="eIF3j"/>
    <property type="match status" value="1"/>
</dbReference>
<dbReference type="PANTHER" id="PTHR21681:SF0">
    <property type="entry name" value="EUKARYOTIC TRANSLATION INITIATION FACTOR 3 SUBUNIT J"/>
    <property type="match status" value="1"/>
</dbReference>
<keyword evidence="7" id="KW-1185">Reference proteome</keyword>
<keyword evidence="3 4" id="KW-0648">Protein biosynthesis</keyword>
<evidence type="ECO:0000256" key="1">
    <source>
        <dbReference type="ARBA" id="ARBA00022490"/>
    </source>
</evidence>
<dbReference type="GO" id="GO:0005852">
    <property type="term" value="C:eukaryotic translation initiation factor 3 complex"/>
    <property type="evidence" value="ECO:0007669"/>
    <property type="project" value="UniProtKB-UniRule"/>
</dbReference>
<dbReference type="OMA" id="KPHYALW"/>
<proteinExistence type="inferred from homology"/>